<sequence>MDFYSNLDSRLLHRQTPTLFEIISANELERLLSPSVRYILAHYASRHPRYLIRILNHFDDLNLFVRAFIEYKYLSSWNSTFIEKFYGLKRVNKKRLGVSATPDTEDVSQKIESLKRLSKIQLLGSLCDVLLVPYAKEKLDVLYEKYLPLFVLHRLKPRESFKDFIKYSFVRIYPIAVMLLRIVDLAFKLLFIGGKMSSTTILQYFFNIEFSRLNQYDYELDEKRVSKFLAAPAIPSNRVRPESMLESIAKLWTKILLPLKKTTLITSNSVLPISIFLLKFLEWWNTSEFSKDFGKDSEEKRILPKPDILPSAVLQNKKVGRILKTRDNLCRICHKEIHNPAIIETGYVFDYSCIYNYLREGDKESGGRCPVTGKILLGCKYSESLNEWKVTGIRRLMI</sequence>
<evidence type="ECO:0000256" key="11">
    <source>
        <dbReference type="ARBA" id="ARBA00022989"/>
    </source>
</evidence>
<gene>
    <name evidence="17" type="ORF">FOA43_003630</name>
</gene>
<dbReference type="RefSeq" id="XP_038779809.1">
    <property type="nucleotide sequence ID" value="XM_038923881.1"/>
</dbReference>
<dbReference type="GO" id="GO:0008270">
    <property type="term" value="F:zinc ion binding"/>
    <property type="evidence" value="ECO:0007669"/>
    <property type="project" value="UniProtKB-KW"/>
</dbReference>
<comment type="subunit">
    <text evidence="15">Component of the PEX2-PEX10-PEX12 retrotranslocation channel, composed of PEX2, PEX10 and PEX12.</text>
</comment>
<dbReference type="Pfam" id="PF04757">
    <property type="entry name" value="Pex2_Pex12"/>
    <property type="match status" value="1"/>
</dbReference>
<dbReference type="GO" id="GO:0006513">
    <property type="term" value="P:protein monoubiquitination"/>
    <property type="evidence" value="ECO:0007669"/>
    <property type="project" value="TreeGrafter"/>
</dbReference>
<evidence type="ECO:0000259" key="16">
    <source>
        <dbReference type="Pfam" id="PF04757"/>
    </source>
</evidence>
<evidence type="ECO:0000256" key="10">
    <source>
        <dbReference type="ARBA" id="ARBA00022927"/>
    </source>
</evidence>
<evidence type="ECO:0000256" key="13">
    <source>
        <dbReference type="ARBA" id="ARBA00023140"/>
    </source>
</evidence>
<keyword evidence="11" id="KW-1133">Transmembrane helix</keyword>
<evidence type="ECO:0000256" key="15">
    <source>
        <dbReference type="ARBA" id="ARBA00034505"/>
    </source>
</evidence>
<evidence type="ECO:0000256" key="3">
    <source>
        <dbReference type="ARBA" id="ARBA00008704"/>
    </source>
</evidence>
<evidence type="ECO:0000256" key="9">
    <source>
        <dbReference type="ARBA" id="ARBA00022833"/>
    </source>
</evidence>
<dbReference type="GO" id="GO:0016562">
    <property type="term" value="P:protein import into peroxisome matrix, receptor recycling"/>
    <property type="evidence" value="ECO:0007669"/>
    <property type="project" value="UniProtKB-ARBA"/>
</dbReference>
<comment type="subcellular location">
    <subcellularLocation>
        <location evidence="1">Peroxisome membrane</location>
        <topology evidence="1">Multi-pass membrane protein</topology>
    </subcellularLocation>
</comment>
<dbReference type="PANTHER" id="PTHR12888:SF0">
    <property type="entry name" value="PEROXISOME ASSEMBLY PROTEIN 12"/>
    <property type="match status" value="1"/>
</dbReference>
<dbReference type="GO" id="GO:0004842">
    <property type="term" value="F:ubiquitin-protein transferase activity"/>
    <property type="evidence" value="ECO:0007669"/>
    <property type="project" value="TreeGrafter"/>
</dbReference>
<evidence type="ECO:0000256" key="6">
    <source>
        <dbReference type="ARBA" id="ARBA00022692"/>
    </source>
</evidence>
<dbReference type="GO" id="GO:1990429">
    <property type="term" value="C:peroxisomal importomer complex"/>
    <property type="evidence" value="ECO:0007669"/>
    <property type="project" value="TreeGrafter"/>
</dbReference>
<feature type="domain" description="Pex N-terminal" evidence="16">
    <location>
        <begin position="26"/>
        <end position="287"/>
    </location>
</feature>
<dbReference type="OrthoDB" id="107372at2759"/>
<keyword evidence="7" id="KW-0479">Metal-binding</keyword>
<dbReference type="SUPFAM" id="SSF57850">
    <property type="entry name" value="RING/U-box"/>
    <property type="match status" value="1"/>
</dbReference>
<dbReference type="PANTHER" id="PTHR12888">
    <property type="entry name" value="PEROXISOME ASSEMBLY PROTEIN 12 PEROXIN-12"/>
    <property type="match status" value="1"/>
</dbReference>
<comment type="pathway">
    <text evidence="2">Protein modification; protein ubiquitination.</text>
</comment>
<dbReference type="InterPro" id="IPR006845">
    <property type="entry name" value="Pex_N"/>
</dbReference>
<dbReference type="GeneID" id="62197030"/>
<evidence type="ECO:0000313" key="18">
    <source>
        <dbReference type="Proteomes" id="UP000662931"/>
    </source>
</evidence>
<keyword evidence="5" id="KW-0813">Transport</keyword>
<reference evidence="17" key="1">
    <citation type="submission" date="2020-10" db="EMBL/GenBank/DDBJ databases">
        <authorList>
            <person name="Roach M.J.R."/>
        </authorList>
    </citation>
    <scope>NUCLEOTIDE SEQUENCE</scope>
    <source>
        <strain evidence="17">CBS 1945</strain>
    </source>
</reference>
<proteinExistence type="inferred from homology"/>
<evidence type="ECO:0000256" key="1">
    <source>
        <dbReference type="ARBA" id="ARBA00004585"/>
    </source>
</evidence>
<keyword evidence="12" id="KW-0472">Membrane</keyword>
<evidence type="ECO:0000256" key="14">
    <source>
        <dbReference type="ARBA" id="ARBA00029692"/>
    </source>
</evidence>
<evidence type="ECO:0000256" key="7">
    <source>
        <dbReference type="ARBA" id="ARBA00022723"/>
    </source>
</evidence>
<keyword evidence="8" id="KW-0863">Zinc-finger</keyword>
<dbReference type="Proteomes" id="UP000662931">
    <property type="component" value="Chromosome 4"/>
</dbReference>
<dbReference type="InterPro" id="IPR013083">
    <property type="entry name" value="Znf_RING/FYVE/PHD"/>
</dbReference>
<organism evidence="17 18">
    <name type="scientific">Eeniella nana</name>
    <name type="common">Yeast</name>
    <name type="synonym">Brettanomyces nanus</name>
    <dbReference type="NCBI Taxonomy" id="13502"/>
    <lineage>
        <taxon>Eukaryota</taxon>
        <taxon>Fungi</taxon>
        <taxon>Dikarya</taxon>
        <taxon>Ascomycota</taxon>
        <taxon>Saccharomycotina</taxon>
        <taxon>Pichiomycetes</taxon>
        <taxon>Pichiales</taxon>
        <taxon>Pichiaceae</taxon>
        <taxon>Brettanomyces</taxon>
    </lineage>
</organism>
<keyword evidence="6" id="KW-0812">Transmembrane</keyword>
<evidence type="ECO:0000313" key="17">
    <source>
        <dbReference type="EMBL" id="QPG76244.1"/>
    </source>
</evidence>
<dbReference type="Gene3D" id="3.30.40.10">
    <property type="entry name" value="Zinc/RING finger domain, C3HC4 (zinc finger)"/>
    <property type="match status" value="1"/>
</dbReference>
<keyword evidence="10" id="KW-0653">Protein transport</keyword>
<keyword evidence="9" id="KW-0862">Zinc</keyword>
<evidence type="ECO:0000256" key="8">
    <source>
        <dbReference type="ARBA" id="ARBA00022771"/>
    </source>
</evidence>
<protein>
    <recommendedName>
        <fullName evidence="4">Peroxisome assembly protein 12</fullName>
    </recommendedName>
    <alternativeName>
        <fullName evidence="14">Peroxin-12</fullName>
    </alternativeName>
</protein>
<dbReference type="InterPro" id="IPR017375">
    <property type="entry name" value="PEX12"/>
</dbReference>
<dbReference type="KEGG" id="bnn:FOA43_003630"/>
<evidence type="ECO:0000256" key="4">
    <source>
        <dbReference type="ARBA" id="ARBA00018980"/>
    </source>
</evidence>
<dbReference type="AlphaFoldDB" id="A0A875SBH5"/>
<name>A0A875SBH5_EENNA</name>
<keyword evidence="18" id="KW-1185">Reference proteome</keyword>
<keyword evidence="13" id="KW-0576">Peroxisome</keyword>
<evidence type="ECO:0000256" key="2">
    <source>
        <dbReference type="ARBA" id="ARBA00004906"/>
    </source>
</evidence>
<accession>A0A875SBH5</accession>
<dbReference type="GO" id="GO:0005778">
    <property type="term" value="C:peroxisomal membrane"/>
    <property type="evidence" value="ECO:0007669"/>
    <property type="project" value="UniProtKB-SubCell"/>
</dbReference>
<dbReference type="EMBL" id="CP064815">
    <property type="protein sequence ID" value="QPG76244.1"/>
    <property type="molecule type" value="Genomic_DNA"/>
</dbReference>
<evidence type="ECO:0000256" key="5">
    <source>
        <dbReference type="ARBA" id="ARBA00022448"/>
    </source>
</evidence>
<comment type="similarity">
    <text evidence="3">Belongs to the pex2/pex10/pex12 family.</text>
</comment>
<evidence type="ECO:0000256" key="12">
    <source>
        <dbReference type="ARBA" id="ARBA00023136"/>
    </source>
</evidence>
<dbReference type="PIRSF" id="PIRSF038074">
    <property type="entry name" value="Peroxisome_assembly_p12"/>
    <property type="match status" value="1"/>
</dbReference>